<protein>
    <submittedName>
        <fullName evidence="1">UPF0175 family protein</fullName>
    </submittedName>
</protein>
<organism evidence="1 2">
    <name type="scientific">Salicibibacter cibi</name>
    <dbReference type="NCBI Taxonomy" id="2743001"/>
    <lineage>
        <taxon>Bacteria</taxon>
        <taxon>Bacillati</taxon>
        <taxon>Bacillota</taxon>
        <taxon>Bacilli</taxon>
        <taxon>Bacillales</taxon>
        <taxon>Bacillaceae</taxon>
        <taxon>Salicibibacter</taxon>
    </lineage>
</organism>
<name>A0A7T6Z874_9BACI</name>
<dbReference type="RefSeq" id="WP_200087344.1">
    <property type="nucleotide sequence ID" value="NZ_CP054706.1"/>
</dbReference>
<reference evidence="1 2" key="1">
    <citation type="submission" date="2020-06" db="EMBL/GenBank/DDBJ databases">
        <title>Genomic analysis of Salicibibacter sp. NKC21-4.</title>
        <authorList>
            <person name="Oh Y.J."/>
        </authorList>
    </citation>
    <scope>NUCLEOTIDE SEQUENCE [LARGE SCALE GENOMIC DNA]</scope>
    <source>
        <strain evidence="1 2">NKC21-4</strain>
    </source>
</reference>
<accession>A0A7T6Z874</accession>
<dbReference type="EMBL" id="CP054706">
    <property type="protein sequence ID" value="QQK78748.1"/>
    <property type="molecule type" value="Genomic_DNA"/>
</dbReference>
<evidence type="ECO:0000313" key="1">
    <source>
        <dbReference type="EMBL" id="QQK78748.1"/>
    </source>
</evidence>
<keyword evidence="2" id="KW-1185">Reference proteome</keyword>
<evidence type="ECO:0000313" key="2">
    <source>
        <dbReference type="Proteomes" id="UP000595349"/>
    </source>
</evidence>
<dbReference type="KEGG" id="scib:HUG20_01735"/>
<dbReference type="AlphaFoldDB" id="A0A7T6Z874"/>
<proteinExistence type="predicted"/>
<gene>
    <name evidence="1" type="ORF">HUG20_01735</name>
</gene>
<dbReference type="InterPro" id="IPR005368">
    <property type="entry name" value="UPF0175"/>
</dbReference>
<dbReference type="Proteomes" id="UP000595349">
    <property type="component" value="Chromosome"/>
</dbReference>
<sequence length="95" mass="10833">MSLNKNDGFQVTIPNDFLPILQFLDHSESLNDKVRVSLAISLFIERAISMERAAELSALSIGGFMQVLQDKEIPWGEYTDEHLKQDQVFIEKGQH</sequence>
<dbReference type="Pfam" id="PF03683">
    <property type="entry name" value="UPF0175"/>
    <property type="match status" value="1"/>
</dbReference>